<name>A0A0A9EDT4_ARUDO</name>
<reference evidence="1" key="1">
    <citation type="submission" date="2014-09" db="EMBL/GenBank/DDBJ databases">
        <authorList>
            <person name="Magalhaes I.L.F."/>
            <person name="Oliveira U."/>
            <person name="Santos F.R."/>
            <person name="Vidigal T.H.D.A."/>
            <person name="Brescovit A.D."/>
            <person name="Santos A.J."/>
        </authorList>
    </citation>
    <scope>NUCLEOTIDE SEQUENCE</scope>
    <source>
        <tissue evidence="1">Shoot tissue taken approximately 20 cm above the soil surface</tissue>
    </source>
</reference>
<organism evidence="1">
    <name type="scientific">Arundo donax</name>
    <name type="common">Giant reed</name>
    <name type="synonym">Donax arundinaceus</name>
    <dbReference type="NCBI Taxonomy" id="35708"/>
    <lineage>
        <taxon>Eukaryota</taxon>
        <taxon>Viridiplantae</taxon>
        <taxon>Streptophyta</taxon>
        <taxon>Embryophyta</taxon>
        <taxon>Tracheophyta</taxon>
        <taxon>Spermatophyta</taxon>
        <taxon>Magnoliopsida</taxon>
        <taxon>Liliopsida</taxon>
        <taxon>Poales</taxon>
        <taxon>Poaceae</taxon>
        <taxon>PACMAD clade</taxon>
        <taxon>Arundinoideae</taxon>
        <taxon>Arundineae</taxon>
        <taxon>Arundo</taxon>
    </lineage>
</organism>
<proteinExistence type="predicted"/>
<protein>
    <submittedName>
        <fullName evidence="1">Uncharacterized protein</fullName>
    </submittedName>
</protein>
<evidence type="ECO:0000313" key="1">
    <source>
        <dbReference type="EMBL" id="JAD94177.1"/>
    </source>
</evidence>
<accession>A0A0A9EDT4</accession>
<sequence length="53" mass="6186">MRLQHLLQRDVGLLYISKLVPVNCMSEQIHLVRSKLFVFHPPQSIFLSRLVGQ</sequence>
<dbReference type="EMBL" id="GBRH01203718">
    <property type="protein sequence ID" value="JAD94177.1"/>
    <property type="molecule type" value="Transcribed_RNA"/>
</dbReference>
<dbReference type="AlphaFoldDB" id="A0A0A9EDT4"/>
<reference evidence="1" key="2">
    <citation type="journal article" date="2015" name="Data Brief">
        <title>Shoot transcriptome of the giant reed, Arundo donax.</title>
        <authorList>
            <person name="Barrero R.A."/>
            <person name="Guerrero F.D."/>
            <person name="Moolhuijzen P."/>
            <person name="Goolsby J.A."/>
            <person name="Tidwell J."/>
            <person name="Bellgard S.E."/>
            <person name="Bellgard M.I."/>
        </authorList>
    </citation>
    <scope>NUCLEOTIDE SEQUENCE</scope>
    <source>
        <tissue evidence="1">Shoot tissue taken approximately 20 cm above the soil surface</tissue>
    </source>
</reference>